<evidence type="ECO:0000313" key="2">
    <source>
        <dbReference type="EMBL" id="NVY96315.1"/>
    </source>
</evidence>
<dbReference type="EMBL" id="JABZEC010000003">
    <property type="protein sequence ID" value="NVY96315.1"/>
    <property type="molecule type" value="Genomic_DNA"/>
</dbReference>
<name>A0A850R703_9LACO</name>
<dbReference type="RefSeq" id="WP_176942481.1">
    <property type="nucleotide sequence ID" value="NZ_JABZEC010000003.1"/>
</dbReference>
<gene>
    <name evidence="2" type="ORF">HU830_03900</name>
</gene>
<reference evidence="2 3" key="1">
    <citation type="submission" date="2020-06" db="EMBL/GenBank/DDBJ databases">
        <authorList>
            <person name="Kang J."/>
        </authorList>
    </citation>
    <scope>NUCLEOTIDE SEQUENCE [LARGE SCALE GENOMIC DNA]</scope>
    <source>
        <strain evidence="2 3">DCY120</strain>
    </source>
</reference>
<keyword evidence="3" id="KW-1185">Reference proteome</keyword>
<evidence type="ECO:0000313" key="3">
    <source>
        <dbReference type="Proteomes" id="UP000563523"/>
    </source>
</evidence>
<keyword evidence="1" id="KW-0812">Transmembrane</keyword>
<proteinExistence type="predicted"/>
<evidence type="ECO:0000256" key="1">
    <source>
        <dbReference type="SAM" id="Phobius"/>
    </source>
</evidence>
<comment type="caution">
    <text evidence="2">The sequence shown here is derived from an EMBL/GenBank/DDBJ whole genome shotgun (WGS) entry which is preliminary data.</text>
</comment>
<dbReference type="AlphaFoldDB" id="A0A850R703"/>
<keyword evidence="1" id="KW-0472">Membrane</keyword>
<protein>
    <submittedName>
        <fullName evidence="2">Uncharacterized protein</fullName>
    </submittedName>
</protein>
<keyword evidence="1" id="KW-1133">Transmembrane helix</keyword>
<organism evidence="2 3">
    <name type="scientific">Bombilactobacillus apium</name>
    <dbReference type="NCBI Taxonomy" id="2675299"/>
    <lineage>
        <taxon>Bacteria</taxon>
        <taxon>Bacillati</taxon>
        <taxon>Bacillota</taxon>
        <taxon>Bacilli</taxon>
        <taxon>Lactobacillales</taxon>
        <taxon>Lactobacillaceae</taxon>
        <taxon>Bombilactobacillus</taxon>
    </lineage>
</organism>
<accession>A0A850R703</accession>
<dbReference type="Proteomes" id="UP000563523">
    <property type="component" value="Unassembled WGS sequence"/>
</dbReference>
<feature type="transmembrane region" description="Helical" evidence="1">
    <location>
        <begin position="7"/>
        <end position="37"/>
    </location>
</feature>
<sequence length="46" mass="5133">MKNTMIAVLAICLVCTVVGMLLGNWWLGIVPLFIAFWPTAYFASQE</sequence>